<dbReference type="GO" id="GO:0016020">
    <property type="term" value="C:membrane"/>
    <property type="evidence" value="ECO:0007669"/>
    <property type="project" value="UniProtKB-SubCell"/>
</dbReference>
<keyword evidence="7 9" id="KW-0472">Membrane</keyword>
<reference evidence="10" key="1">
    <citation type="submission" date="2022-08" db="EMBL/GenBank/DDBJ databases">
        <authorList>
            <person name="Marques A."/>
        </authorList>
    </citation>
    <scope>NUCLEOTIDE SEQUENCE</scope>
    <source>
        <strain evidence="10">RhyPub2mFocal</strain>
        <tissue evidence="10">Leaves</tissue>
    </source>
</reference>
<evidence type="ECO:0000256" key="6">
    <source>
        <dbReference type="ARBA" id="ARBA00022989"/>
    </source>
</evidence>
<dbReference type="GO" id="GO:0080143">
    <property type="term" value="P:regulation of amino acid export"/>
    <property type="evidence" value="ECO:0007669"/>
    <property type="project" value="InterPro"/>
</dbReference>
<evidence type="ECO:0000256" key="2">
    <source>
        <dbReference type="ARBA" id="ARBA00009977"/>
    </source>
</evidence>
<evidence type="ECO:0000256" key="8">
    <source>
        <dbReference type="SAM" id="MobiDB-lite"/>
    </source>
</evidence>
<dbReference type="AlphaFoldDB" id="A0AAV8BXS8"/>
<keyword evidence="11" id="KW-1185">Reference proteome</keyword>
<feature type="region of interest" description="Disordered" evidence="8">
    <location>
        <begin position="1"/>
        <end position="22"/>
    </location>
</feature>
<organism evidence="10 11">
    <name type="scientific">Rhynchospora pubera</name>
    <dbReference type="NCBI Taxonomy" id="906938"/>
    <lineage>
        <taxon>Eukaryota</taxon>
        <taxon>Viridiplantae</taxon>
        <taxon>Streptophyta</taxon>
        <taxon>Embryophyta</taxon>
        <taxon>Tracheophyta</taxon>
        <taxon>Spermatophyta</taxon>
        <taxon>Magnoliopsida</taxon>
        <taxon>Liliopsida</taxon>
        <taxon>Poales</taxon>
        <taxon>Cyperaceae</taxon>
        <taxon>Cyperoideae</taxon>
        <taxon>Rhynchosporeae</taxon>
        <taxon>Rhynchospora</taxon>
    </lineage>
</organism>
<feature type="compositionally biased region" description="Polar residues" evidence="8">
    <location>
        <begin position="1"/>
        <end position="20"/>
    </location>
</feature>
<evidence type="ECO:0000256" key="5">
    <source>
        <dbReference type="ARBA" id="ARBA00022970"/>
    </source>
</evidence>
<comment type="subcellular location">
    <subcellularLocation>
        <location evidence="1">Membrane</location>
        <topology evidence="1">Single-pass membrane protein</topology>
    </subcellularLocation>
</comment>
<evidence type="ECO:0000256" key="3">
    <source>
        <dbReference type="ARBA" id="ARBA00022448"/>
    </source>
</evidence>
<gene>
    <name evidence="10" type="ORF">LUZ62_082430</name>
</gene>
<comment type="similarity">
    <text evidence="2">Belongs to the GLUTAMINE DUMPER 1 (TC 9.B.60) family.</text>
</comment>
<sequence>MRPGTTFSEVLRHPTSSPSPLASPDMIGLHPAWRSPVPYLFGGLAAMLGLIALALLTLACTYWRLTGYLNSVGVNRELNSHGGNGEGKRMDDGNAGAALPIKQHVAVIMAGEAKPTYLATTVQKKDVEDNCCNSSGDSLKNSDRNIVTGEETDLERGIGVPDGDVQYEIVPTSTRTHTITFLFLFNNNGVQGRIGEEDRSERKREAPPL</sequence>
<comment type="caution">
    <text evidence="10">The sequence shown here is derived from an EMBL/GenBank/DDBJ whole genome shotgun (WGS) entry which is preliminary data.</text>
</comment>
<evidence type="ECO:0000256" key="9">
    <source>
        <dbReference type="SAM" id="Phobius"/>
    </source>
</evidence>
<dbReference type="InterPro" id="IPR040359">
    <property type="entry name" value="GDU"/>
</dbReference>
<keyword evidence="6 9" id="KW-1133">Transmembrane helix</keyword>
<proteinExistence type="inferred from homology"/>
<feature type="transmembrane region" description="Helical" evidence="9">
    <location>
        <begin position="39"/>
        <end position="63"/>
    </location>
</feature>
<evidence type="ECO:0000256" key="7">
    <source>
        <dbReference type="ARBA" id="ARBA00023136"/>
    </source>
</evidence>
<accession>A0AAV8BXS8</accession>
<dbReference type="Proteomes" id="UP001140206">
    <property type="component" value="Chromosome 5"/>
</dbReference>
<keyword evidence="3" id="KW-0813">Transport</keyword>
<name>A0AAV8BXS8_9POAL</name>
<dbReference type="GO" id="GO:0006865">
    <property type="term" value="P:amino acid transport"/>
    <property type="evidence" value="ECO:0007669"/>
    <property type="project" value="UniProtKB-KW"/>
</dbReference>
<evidence type="ECO:0000256" key="1">
    <source>
        <dbReference type="ARBA" id="ARBA00004167"/>
    </source>
</evidence>
<evidence type="ECO:0000256" key="4">
    <source>
        <dbReference type="ARBA" id="ARBA00022692"/>
    </source>
</evidence>
<dbReference type="PANTHER" id="PTHR33228">
    <property type="entry name" value="PROTEIN GLUTAMINE DUMPER 4-RELATED"/>
    <property type="match status" value="1"/>
</dbReference>
<dbReference type="EMBL" id="JAMFTS010000005">
    <property type="protein sequence ID" value="KAJ4748025.1"/>
    <property type="molecule type" value="Genomic_DNA"/>
</dbReference>
<evidence type="ECO:0000313" key="10">
    <source>
        <dbReference type="EMBL" id="KAJ4748025.1"/>
    </source>
</evidence>
<evidence type="ECO:0000313" key="11">
    <source>
        <dbReference type="Proteomes" id="UP001140206"/>
    </source>
</evidence>
<dbReference type="PANTHER" id="PTHR33228:SF77">
    <property type="entry name" value="PROTEIN GLUTAMINE DUMPER 2"/>
    <property type="match status" value="1"/>
</dbReference>
<keyword evidence="4 9" id="KW-0812">Transmembrane</keyword>
<keyword evidence="5" id="KW-0029">Amino-acid transport</keyword>
<protein>
    <submittedName>
        <fullName evidence="10">Glutamine dumper 3</fullName>
    </submittedName>
</protein>